<dbReference type="Proteomes" id="UP000760407">
    <property type="component" value="Unassembled WGS sequence"/>
</dbReference>
<reference evidence="2 4" key="2">
    <citation type="submission" date="2020-08" db="EMBL/GenBank/DDBJ databases">
        <title>Comparative genomics of Francisella species.</title>
        <authorList>
            <person name="Sahl J."/>
            <person name="Sjodin A."/>
            <person name="Wagner D."/>
            <person name="Forsman M."/>
        </authorList>
    </citation>
    <scope>NUCLEOTIDE SEQUENCE [LARGE SCALE GENOMIC DNA]</scope>
    <source>
        <strain evidence="2 4">F1093</strain>
    </source>
</reference>
<keyword evidence="4" id="KW-1185">Reference proteome</keyword>
<accession>A0A0B6D9L6</accession>
<dbReference type="Proteomes" id="UP000031830">
    <property type="component" value="Plasmid unnamed"/>
</dbReference>
<evidence type="ECO:0000313" key="3">
    <source>
        <dbReference type="Proteomes" id="UP000031830"/>
    </source>
</evidence>
<sequence>MFDRLAYNQSLMNSGVNPRDTAEYKAISWSGKQVYGAIQNIDYGILWLAGKNGFLIDDPAEINAYSNRFNRQWKTSAKLIINNGINNNPIRKIITYIVTEYAKRKPVETIGKVIKGLSAKSLKMLATSLTISKVVSIILRDLLTIILANQVIRKVITFIGTFGTVVYVSYQGLQMKSFDSIKGLKIIKPKLYGYLYNHNIETFWFLVQPYLINAIRYI</sequence>
<dbReference type="AlphaFoldDB" id="A0A0B6D9L6"/>
<gene>
    <name evidence="2" type="ORF">IBE52_10290</name>
    <name evidence="1" type="ORF">LA55_2098</name>
</gene>
<dbReference type="RefSeq" id="WP_044527181.1">
    <property type="nucleotide sequence ID" value="NZ_CP009441.1"/>
</dbReference>
<evidence type="ECO:0000313" key="2">
    <source>
        <dbReference type="EMBL" id="MBK2303299.1"/>
    </source>
</evidence>
<dbReference type="EMBL" id="CP009441">
    <property type="protein sequence ID" value="AJI54353.1"/>
    <property type="molecule type" value="Genomic_DNA"/>
</dbReference>
<protein>
    <submittedName>
        <fullName evidence="1">Uncharacterized protein</fullName>
    </submittedName>
</protein>
<reference evidence="1 3" key="1">
    <citation type="journal article" date="2015" name="Genome Announc.">
        <title>Genome sequencing of 18 francisella strains to aid in assay development and testing.</title>
        <authorList>
            <person name="Johnson S.L."/>
            <person name="Daligault H.E."/>
            <person name="Davenport K.W."/>
            <person name="Coyne S.R."/>
            <person name="Frey K.G."/>
            <person name="Koroleva G.I."/>
            <person name="Broomall S.M."/>
            <person name="Bishop-Lilly K.A."/>
            <person name="Bruce D.C."/>
            <person name="Chertkov O."/>
            <person name="Freitas T."/>
            <person name="Jaissle J."/>
            <person name="Ladner J.T."/>
            <person name="Rosenzweig C.N."/>
            <person name="Gibbons H.S."/>
            <person name="Palacios G.F."/>
            <person name="Redden C.L."/>
            <person name="Xu Y."/>
            <person name="Minogue T.D."/>
            <person name="Chain P.S."/>
        </authorList>
    </citation>
    <scope>NUCLEOTIDE SEQUENCE [LARGE SCALE GENOMIC DNA]</scope>
    <source>
        <strain evidence="1 3">GA01-2794</strain>
        <plasmid evidence="3">Plasmid</plasmid>
        <plasmid evidence="1">unnamed</plasmid>
    </source>
</reference>
<evidence type="ECO:0000313" key="4">
    <source>
        <dbReference type="Proteomes" id="UP000760407"/>
    </source>
</evidence>
<dbReference type="KEGG" id="fpz:LA55_2098"/>
<geneLocation type="plasmid" evidence="1">
    <name>unnamed</name>
</geneLocation>
<evidence type="ECO:0000313" key="1">
    <source>
        <dbReference type="EMBL" id="AJI54353.1"/>
    </source>
</evidence>
<name>A0A0B6D9L6_9GAMM</name>
<organism evidence="1 3">
    <name type="scientific">Francisella philomiragia</name>
    <dbReference type="NCBI Taxonomy" id="28110"/>
    <lineage>
        <taxon>Bacteria</taxon>
        <taxon>Pseudomonadati</taxon>
        <taxon>Pseudomonadota</taxon>
        <taxon>Gammaproteobacteria</taxon>
        <taxon>Thiotrichales</taxon>
        <taxon>Francisellaceae</taxon>
        <taxon>Francisella</taxon>
    </lineage>
</organism>
<keyword evidence="1" id="KW-0614">Plasmid</keyword>
<proteinExistence type="predicted"/>
<dbReference type="EMBL" id="JACTSG010000013">
    <property type="protein sequence ID" value="MBK2303299.1"/>
    <property type="molecule type" value="Genomic_DNA"/>
</dbReference>